<dbReference type="EMBL" id="MSPP01000004">
    <property type="protein sequence ID" value="OUD08718.1"/>
    <property type="molecule type" value="Genomic_DNA"/>
</dbReference>
<dbReference type="InterPro" id="IPR000387">
    <property type="entry name" value="Tyr_Pase_dom"/>
</dbReference>
<dbReference type="RefSeq" id="WP_086451986.1">
    <property type="nucleotide sequence ID" value="NZ_MSPP01000004.1"/>
</dbReference>
<keyword evidence="4" id="KW-1185">Reference proteome</keyword>
<dbReference type="OrthoDB" id="9814896at2"/>
<dbReference type="PROSITE" id="PS50056">
    <property type="entry name" value="TYR_PHOSPHATASE_2"/>
    <property type="match status" value="1"/>
</dbReference>
<comment type="caution">
    <text evidence="3">The sequence shown here is derived from an EMBL/GenBank/DDBJ whole genome shotgun (WGS) entry which is preliminary data.</text>
</comment>
<dbReference type="SUPFAM" id="SSF52799">
    <property type="entry name" value="(Phosphotyrosine protein) phosphatases II"/>
    <property type="match status" value="1"/>
</dbReference>
<protein>
    <recommendedName>
        <fullName evidence="2">Tyrosine specific protein phosphatases domain-containing protein</fullName>
    </recommendedName>
</protein>
<dbReference type="PANTHER" id="PTHR31126:SF72">
    <property type="entry name" value="DUAL SPECIFICITY PROTEIN PHOSPHATASE TPBA"/>
    <property type="match status" value="1"/>
</dbReference>
<dbReference type="Pfam" id="PF22785">
    <property type="entry name" value="Tc-R-P"/>
    <property type="match status" value="1"/>
</dbReference>
<dbReference type="Proteomes" id="UP000194664">
    <property type="component" value="Unassembled WGS sequence"/>
</dbReference>
<dbReference type="InterPro" id="IPR029021">
    <property type="entry name" value="Prot-tyrosine_phosphatase-like"/>
</dbReference>
<dbReference type="GO" id="GO:0016791">
    <property type="term" value="F:phosphatase activity"/>
    <property type="evidence" value="ECO:0007669"/>
    <property type="project" value="TreeGrafter"/>
</dbReference>
<evidence type="ECO:0000313" key="4">
    <source>
        <dbReference type="Proteomes" id="UP000194664"/>
    </source>
</evidence>
<dbReference type="InterPro" id="IPR016130">
    <property type="entry name" value="Tyr_Pase_AS"/>
</dbReference>
<gene>
    <name evidence="3" type="ORF">BVC71_12375</name>
</gene>
<evidence type="ECO:0000259" key="2">
    <source>
        <dbReference type="PROSITE" id="PS50056"/>
    </source>
</evidence>
<organism evidence="3 4">
    <name type="scientific">Marivivens niveibacter</name>
    <dbReference type="NCBI Taxonomy" id="1930667"/>
    <lineage>
        <taxon>Bacteria</taxon>
        <taxon>Pseudomonadati</taxon>
        <taxon>Pseudomonadota</taxon>
        <taxon>Alphaproteobacteria</taxon>
        <taxon>Rhodobacterales</taxon>
        <taxon>Paracoccaceae</taxon>
        <taxon>Marivivens group</taxon>
        <taxon>Marivivens</taxon>
    </lineage>
</organism>
<reference evidence="3 4" key="1">
    <citation type="submission" date="2016-12" db="EMBL/GenBank/DDBJ databases">
        <title>The draft genome sequence of HSLHS2.</title>
        <authorList>
            <person name="Hu D."/>
            <person name="Wang L."/>
            <person name="Shao Z."/>
        </authorList>
    </citation>
    <scope>NUCLEOTIDE SEQUENCE [LARGE SCALE GENOMIC DNA]</scope>
    <source>
        <strain evidence="3">MCCC 1A06712</strain>
    </source>
</reference>
<feature type="domain" description="Tyrosine specific protein phosphatases" evidence="2">
    <location>
        <begin position="121"/>
        <end position="171"/>
    </location>
</feature>
<dbReference type="PANTHER" id="PTHR31126">
    <property type="entry name" value="TYROSINE-PROTEIN PHOSPHATASE"/>
    <property type="match status" value="1"/>
</dbReference>
<dbReference type="PROSITE" id="PS00383">
    <property type="entry name" value="TYR_PHOSPHATASE_1"/>
    <property type="match status" value="1"/>
</dbReference>
<evidence type="ECO:0000256" key="1">
    <source>
        <dbReference type="ARBA" id="ARBA00009580"/>
    </source>
</evidence>
<dbReference type="AlphaFoldDB" id="A0A251WX69"/>
<proteinExistence type="inferred from homology"/>
<evidence type="ECO:0000313" key="3">
    <source>
        <dbReference type="EMBL" id="OUD08718.1"/>
    </source>
</evidence>
<sequence>MASRLHKWVKDWERKQREKYTHDLTDPDQRKLSQRYFDWVDHGILRYKWHNFAKVADGVYRSNHPNRARFEDYANIGIKTILNLRGANRLSPYKFEKEACDALGLTLIDQPFTARKAPRKERLLEIIEVMGSIQKPFLMHCKSGADRTGLMAAIYLLAIEGRPVQEAQKQLSVRFVHLNFTKTGILDYVIDSYAQRLKQGDISFRDWVATEYDQDAAQEAFDKMGFWQRIKL</sequence>
<dbReference type="Gene3D" id="3.90.190.10">
    <property type="entry name" value="Protein tyrosine phosphatase superfamily"/>
    <property type="match status" value="1"/>
</dbReference>
<comment type="similarity">
    <text evidence="1">Belongs to the protein-tyrosine phosphatase family.</text>
</comment>
<name>A0A251WX69_9RHOB</name>
<accession>A0A251WX69</accession>